<feature type="domain" description="SAP" evidence="1">
    <location>
        <begin position="3"/>
        <end position="37"/>
    </location>
</feature>
<dbReference type="SUPFAM" id="SSF68906">
    <property type="entry name" value="SAP domain"/>
    <property type="match status" value="1"/>
</dbReference>
<dbReference type="EMBL" id="CAJVPY010003691">
    <property type="protein sequence ID" value="CAG8598672.1"/>
    <property type="molecule type" value="Genomic_DNA"/>
</dbReference>
<evidence type="ECO:0000313" key="2">
    <source>
        <dbReference type="EMBL" id="CAG8598672.1"/>
    </source>
</evidence>
<accession>A0A9N9GDH1</accession>
<dbReference type="InterPro" id="IPR036361">
    <property type="entry name" value="SAP_dom_sf"/>
</dbReference>
<dbReference type="AlphaFoldDB" id="A0A9N9GDH1"/>
<gene>
    <name evidence="2" type="ORF">DERYTH_LOCUS7531</name>
</gene>
<dbReference type="Gene3D" id="1.10.720.30">
    <property type="entry name" value="SAP domain"/>
    <property type="match status" value="1"/>
</dbReference>
<feature type="non-terminal residue" evidence="2">
    <location>
        <position position="59"/>
    </location>
</feature>
<dbReference type="OrthoDB" id="2446405at2759"/>
<evidence type="ECO:0000313" key="3">
    <source>
        <dbReference type="Proteomes" id="UP000789405"/>
    </source>
</evidence>
<organism evidence="2 3">
    <name type="scientific">Dentiscutata erythropus</name>
    <dbReference type="NCBI Taxonomy" id="1348616"/>
    <lineage>
        <taxon>Eukaryota</taxon>
        <taxon>Fungi</taxon>
        <taxon>Fungi incertae sedis</taxon>
        <taxon>Mucoromycota</taxon>
        <taxon>Glomeromycotina</taxon>
        <taxon>Glomeromycetes</taxon>
        <taxon>Diversisporales</taxon>
        <taxon>Gigasporaceae</taxon>
        <taxon>Dentiscutata</taxon>
    </lineage>
</organism>
<dbReference type="Pfam" id="PF02037">
    <property type="entry name" value="SAP"/>
    <property type="match status" value="1"/>
</dbReference>
<protein>
    <submittedName>
        <fullName evidence="2">14628_t:CDS:1</fullName>
    </submittedName>
</protein>
<sequence>MSESNLSKGDLEELCRAVGVSTEGVKADLVQRLKQLSSVVGRNPNNIEEVGETSVGNCD</sequence>
<evidence type="ECO:0000259" key="1">
    <source>
        <dbReference type="PROSITE" id="PS50800"/>
    </source>
</evidence>
<name>A0A9N9GDH1_9GLOM</name>
<dbReference type="Proteomes" id="UP000789405">
    <property type="component" value="Unassembled WGS sequence"/>
</dbReference>
<comment type="caution">
    <text evidence="2">The sequence shown here is derived from an EMBL/GenBank/DDBJ whole genome shotgun (WGS) entry which is preliminary data.</text>
</comment>
<keyword evidence="3" id="KW-1185">Reference proteome</keyword>
<proteinExistence type="predicted"/>
<reference evidence="2" key="1">
    <citation type="submission" date="2021-06" db="EMBL/GenBank/DDBJ databases">
        <authorList>
            <person name="Kallberg Y."/>
            <person name="Tangrot J."/>
            <person name="Rosling A."/>
        </authorList>
    </citation>
    <scope>NUCLEOTIDE SEQUENCE</scope>
    <source>
        <strain evidence="2">MA453B</strain>
    </source>
</reference>
<dbReference type="PROSITE" id="PS50800">
    <property type="entry name" value="SAP"/>
    <property type="match status" value="1"/>
</dbReference>
<dbReference type="InterPro" id="IPR003034">
    <property type="entry name" value="SAP_dom"/>
</dbReference>
<dbReference type="SMART" id="SM00513">
    <property type="entry name" value="SAP"/>
    <property type="match status" value="1"/>
</dbReference>